<evidence type="ECO:0000313" key="2">
    <source>
        <dbReference type="Proteomes" id="UP000289220"/>
    </source>
</evidence>
<evidence type="ECO:0008006" key="3">
    <source>
        <dbReference type="Google" id="ProtNLM"/>
    </source>
</evidence>
<gene>
    <name evidence="1" type="ORF">BREV_BREV_01818</name>
</gene>
<keyword evidence="2" id="KW-1185">Reference proteome</keyword>
<dbReference type="EMBL" id="UXHF01000033">
    <property type="protein sequence ID" value="VDC50248.1"/>
    <property type="molecule type" value="Genomic_DNA"/>
</dbReference>
<organism evidence="1 2">
    <name type="scientific">Brevundimonas mediterranea</name>
    <dbReference type="NCBI Taxonomy" id="74329"/>
    <lineage>
        <taxon>Bacteria</taxon>
        <taxon>Pseudomonadati</taxon>
        <taxon>Pseudomonadota</taxon>
        <taxon>Alphaproteobacteria</taxon>
        <taxon>Caulobacterales</taxon>
        <taxon>Caulobacteraceae</taxon>
        <taxon>Brevundimonas</taxon>
    </lineage>
</organism>
<dbReference type="Proteomes" id="UP000289220">
    <property type="component" value="Unassembled WGS sequence"/>
</dbReference>
<sequence>MSIERRTKLLDGLMEGQPGLRQIVTNRASLLEGNWDLTAFAHQQGFEALWDHAVTRPAGLAVLPLLMLWHQSVELTIKAAINGTTGCQPPGHHRLTDLFDFLLRVRKEHGRLEADDDAYTASVRRLVVEFQKLDERADRWRYPTDLKGKAHRGVSVDLDRLYQAHAMITGWCDWASVEAEQHHLHLSGGC</sequence>
<accession>A0A7Z8Y3X5</accession>
<dbReference type="AlphaFoldDB" id="A0A7Z8Y3X5"/>
<proteinExistence type="predicted"/>
<dbReference type="RefSeq" id="WP_154726173.1">
    <property type="nucleotide sequence ID" value="NZ_UXHF01000033.1"/>
</dbReference>
<name>A0A7Z8Y3X5_9CAUL</name>
<comment type="caution">
    <text evidence="1">The sequence shown here is derived from an EMBL/GenBank/DDBJ whole genome shotgun (WGS) entry which is preliminary data.</text>
</comment>
<reference evidence="1 2" key="1">
    <citation type="submission" date="2018-11" db="EMBL/GenBank/DDBJ databases">
        <authorList>
            <person name="Peiro R."/>
            <person name="Begona"/>
            <person name="Cbmso G."/>
            <person name="Lopez M."/>
            <person name="Gonzalez S."/>
            <person name="Sacristan E."/>
            <person name="Castillo E."/>
        </authorList>
    </citation>
    <scope>NUCLEOTIDE SEQUENCE [LARGE SCALE GENOMIC DNA]</scope>
    <source>
        <strain evidence="1">Brev_genome</strain>
    </source>
</reference>
<protein>
    <recommendedName>
        <fullName evidence="3">HEPN domain-containing protein</fullName>
    </recommendedName>
</protein>
<evidence type="ECO:0000313" key="1">
    <source>
        <dbReference type="EMBL" id="VDC50248.1"/>
    </source>
</evidence>